<gene>
    <name evidence="1" type="ORF">BST39_29325</name>
</gene>
<dbReference type="SUPFAM" id="SSF50129">
    <property type="entry name" value="GroES-like"/>
    <property type="match status" value="1"/>
</dbReference>
<organism evidence="1 2">
    <name type="scientific">Mycobacterium paraseoulense</name>
    <dbReference type="NCBI Taxonomy" id="590652"/>
    <lineage>
        <taxon>Bacteria</taxon>
        <taxon>Bacillati</taxon>
        <taxon>Actinomycetota</taxon>
        <taxon>Actinomycetes</taxon>
        <taxon>Mycobacteriales</taxon>
        <taxon>Mycobacteriaceae</taxon>
        <taxon>Mycobacterium</taxon>
    </lineage>
</organism>
<dbReference type="InterPro" id="IPR011032">
    <property type="entry name" value="GroES-like_sf"/>
</dbReference>
<evidence type="ECO:0000313" key="2">
    <source>
        <dbReference type="Proteomes" id="UP000192513"/>
    </source>
</evidence>
<dbReference type="PANTHER" id="PTHR43482">
    <property type="entry name" value="PROTEIN AST1-RELATED"/>
    <property type="match status" value="1"/>
</dbReference>
<proteinExistence type="predicted"/>
<protein>
    <submittedName>
        <fullName evidence="1">Oxidoreductase</fullName>
    </submittedName>
</protein>
<sequence>KALLGQAVWGTGREPGFFRDGSHAQFLTLPAAGVALKPESLSFAQAASCGVPYSTAWDALQRSQVKAGTRLLVIGA</sequence>
<accession>A0A1X0HP08</accession>
<dbReference type="EMBL" id="MVIE01000265">
    <property type="protein sequence ID" value="ORB27887.1"/>
    <property type="molecule type" value="Genomic_DNA"/>
</dbReference>
<dbReference type="Proteomes" id="UP000192513">
    <property type="component" value="Unassembled WGS sequence"/>
</dbReference>
<evidence type="ECO:0000313" key="1">
    <source>
        <dbReference type="EMBL" id="ORB27887.1"/>
    </source>
</evidence>
<feature type="non-terminal residue" evidence="1">
    <location>
        <position position="76"/>
    </location>
</feature>
<keyword evidence="2" id="KW-1185">Reference proteome</keyword>
<dbReference type="InterPro" id="IPR052585">
    <property type="entry name" value="Lipid_raft_assoc_Zn_ADH"/>
</dbReference>
<reference evidence="1 2" key="1">
    <citation type="submission" date="2017-02" db="EMBL/GenBank/DDBJ databases">
        <title>The new phylogeny of genus Mycobacterium.</title>
        <authorList>
            <person name="Tortoli E."/>
            <person name="Trovato A."/>
            <person name="Cirillo D.M."/>
        </authorList>
    </citation>
    <scope>NUCLEOTIDE SEQUENCE [LARGE SCALE GENOMIC DNA]</scope>
    <source>
        <strain evidence="1 2">DSM 45000</strain>
    </source>
</reference>
<dbReference type="AlphaFoldDB" id="A0A1X0HP08"/>
<name>A0A1X0HP08_9MYCO</name>
<dbReference type="Gene3D" id="3.90.180.10">
    <property type="entry name" value="Medium-chain alcohol dehydrogenases, catalytic domain"/>
    <property type="match status" value="1"/>
</dbReference>
<comment type="caution">
    <text evidence="1">The sequence shown here is derived from an EMBL/GenBank/DDBJ whole genome shotgun (WGS) entry which is preliminary data.</text>
</comment>
<dbReference type="Gene3D" id="3.40.50.720">
    <property type="entry name" value="NAD(P)-binding Rossmann-like Domain"/>
    <property type="match status" value="1"/>
</dbReference>
<feature type="non-terminal residue" evidence="1">
    <location>
        <position position="1"/>
    </location>
</feature>
<dbReference type="PANTHER" id="PTHR43482:SF1">
    <property type="entry name" value="PROTEIN AST1-RELATED"/>
    <property type="match status" value="1"/>
</dbReference>